<dbReference type="STRING" id="29367.CLPUN_40960"/>
<name>A0A1S8T9E1_9CLOT</name>
<proteinExistence type="predicted"/>
<dbReference type="GO" id="GO:0016491">
    <property type="term" value="F:oxidoreductase activity"/>
    <property type="evidence" value="ECO:0007669"/>
    <property type="project" value="UniProtKB-KW"/>
</dbReference>
<organism evidence="3 4">
    <name type="scientific">Clostridium puniceum</name>
    <dbReference type="NCBI Taxonomy" id="29367"/>
    <lineage>
        <taxon>Bacteria</taxon>
        <taxon>Bacillati</taxon>
        <taxon>Bacillota</taxon>
        <taxon>Clostridia</taxon>
        <taxon>Eubacteriales</taxon>
        <taxon>Clostridiaceae</taxon>
        <taxon>Clostridium</taxon>
    </lineage>
</organism>
<protein>
    <submittedName>
        <fullName evidence="3">Putative oxidoreductase YcjS</fullName>
        <ecNumber evidence="3">1.-.-.-</ecNumber>
    </submittedName>
</protein>
<evidence type="ECO:0000259" key="1">
    <source>
        <dbReference type="Pfam" id="PF01408"/>
    </source>
</evidence>
<dbReference type="AlphaFoldDB" id="A0A1S8T9E1"/>
<evidence type="ECO:0000313" key="4">
    <source>
        <dbReference type="Proteomes" id="UP000190890"/>
    </source>
</evidence>
<dbReference type="EMBL" id="LZZM01000202">
    <property type="protein sequence ID" value="OOM74214.1"/>
    <property type="molecule type" value="Genomic_DNA"/>
</dbReference>
<dbReference type="Pfam" id="PF01408">
    <property type="entry name" value="GFO_IDH_MocA"/>
    <property type="match status" value="1"/>
</dbReference>
<dbReference type="Gene3D" id="3.30.360.10">
    <property type="entry name" value="Dihydrodipicolinate Reductase, domain 2"/>
    <property type="match status" value="1"/>
</dbReference>
<dbReference type="Gene3D" id="3.40.50.720">
    <property type="entry name" value="NAD(P)-binding Rossmann-like Domain"/>
    <property type="match status" value="1"/>
</dbReference>
<dbReference type="Pfam" id="PF22725">
    <property type="entry name" value="GFO_IDH_MocA_C3"/>
    <property type="match status" value="1"/>
</dbReference>
<accession>A0A1S8T9E1</accession>
<dbReference type="PANTHER" id="PTHR43249">
    <property type="entry name" value="UDP-N-ACETYL-2-AMINO-2-DEOXY-D-GLUCURONATE OXIDASE"/>
    <property type="match status" value="1"/>
</dbReference>
<dbReference type="InterPro" id="IPR052515">
    <property type="entry name" value="Gfo/Idh/MocA_Oxidoreductase"/>
</dbReference>
<sequence>MKKLKIGFIGCGGIAHGKHFPALSKLTNKVELVAFCDSIEERAAEAAKQYGVADAKVYTDYKELIKDERIDVIHVLTPNVSHSEITVAALEAEKHVMCEKPMAINSAEAQLMLDAAKRTGKKLTIGYQNRFRSDSLETKEACKNSELGDIYMAKAHAIRRRGVPTWGVFPDKSKQGGGPLIDIGTHALDLTL</sequence>
<comment type="caution">
    <text evidence="3">The sequence shown here is derived from an EMBL/GenBank/DDBJ whole genome shotgun (WGS) entry which is preliminary data.</text>
</comment>
<feature type="domain" description="GFO/IDH/MocA-like oxidoreductase" evidence="2">
    <location>
        <begin position="137"/>
        <end position="191"/>
    </location>
</feature>
<dbReference type="SUPFAM" id="SSF51735">
    <property type="entry name" value="NAD(P)-binding Rossmann-fold domains"/>
    <property type="match status" value="1"/>
</dbReference>
<gene>
    <name evidence="3" type="primary">ycjS_2</name>
    <name evidence="3" type="ORF">CLPUN_40960</name>
</gene>
<evidence type="ECO:0000259" key="2">
    <source>
        <dbReference type="Pfam" id="PF22725"/>
    </source>
</evidence>
<dbReference type="InterPro" id="IPR000683">
    <property type="entry name" value="Gfo/Idh/MocA-like_OxRdtase_N"/>
</dbReference>
<dbReference type="EC" id="1.-.-.-" evidence="3"/>
<dbReference type="Proteomes" id="UP000190890">
    <property type="component" value="Unassembled WGS sequence"/>
</dbReference>
<dbReference type="PANTHER" id="PTHR43249:SF1">
    <property type="entry name" value="D-GLUCOSIDE 3-DEHYDROGENASE"/>
    <property type="match status" value="1"/>
</dbReference>
<reference evidence="3 4" key="1">
    <citation type="submission" date="2016-05" db="EMBL/GenBank/DDBJ databases">
        <title>Microbial solvent formation.</title>
        <authorList>
            <person name="Poehlein A."/>
            <person name="Montoya Solano J.D."/>
            <person name="Flitsch S."/>
            <person name="Krabben P."/>
            <person name="Duerre P."/>
            <person name="Daniel R."/>
        </authorList>
    </citation>
    <scope>NUCLEOTIDE SEQUENCE [LARGE SCALE GENOMIC DNA]</scope>
    <source>
        <strain evidence="3 4">DSM 2619</strain>
    </source>
</reference>
<keyword evidence="4" id="KW-1185">Reference proteome</keyword>
<feature type="domain" description="Gfo/Idh/MocA-like oxidoreductase N-terminal" evidence="1">
    <location>
        <begin position="4"/>
        <end position="127"/>
    </location>
</feature>
<dbReference type="InterPro" id="IPR036291">
    <property type="entry name" value="NAD(P)-bd_dom_sf"/>
</dbReference>
<evidence type="ECO:0000313" key="3">
    <source>
        <dbReference type="EMBL" id="OOM74214.1"/>
    </source>
</evidence>
<keyword evidence="3" id="KW-0560">Oxidoreductase</keyword>
<dbReference type="GO" id="GO:0000166">
    <property type="term" value="F:nucleotide binding"/>
    <property type="evidence" value="ECO:0007669"/>
    <property type="project" value="InterPro"/>
</dbReference>
<dbReference type="InterPro" id="IPR055170">
    <property type="entry name" value="GFO_IDH_MocA-like_dom"/>
</dbReference>